<organism evidence="2 3">
    <name type="scientific">Pontibacterium sinense</name>
    <dbReference type="NCBI Taxonomy" id="2781979"/>
    <lineage>
        <taxon>Bacteria</taxon>
        <taxon>Pseudomonadati</taxon>
        <taxon>Pseudomonadota</taxon>
        <taxon>Gammaproteobacteria</taxon>
        <taxon>Oceanospirillales</taxon>
        <taxon>Oceanospirillaceae</taxon>
        <taxon>Pontibacterium</taxon>
    </lineage>
</organism>
<keyword evidence="1" id="KW-1133">Transmembrane helix</keyword>
<accession>A0A8J7FLA1</accession>
<reference evidence="2" key="1">
    <citation type="submission" date="2020-10" db="EMBL/GenBank/DDBJ databases">
        <title>Bacterium isolated from coastal waters sediment.</title>
        <authorList>
            <person name="Chen R.-J."/>
            <person name="Lu D.-C."/>
            <person name="Zhu K.-L."/>
            <person name="Du Z.-J."/>
        </authorList>
    </citation>
    <scope>NUCLEOTIDE SEQUENCE</scope>
    <source>
        <strain evidence="2">N1Y112</strain>
    </source>
</reference>
<keyword evidence="1" id="KW-0812">Transmembrane</keyword>
<feature type="transmembrane region" description="Helical" evidence="1">
    <location>
        <begin position="89"/>
        <end position="108"/>
    </location>
</feature>
<sequence>MFFDERIVIVPLLIVFIVLFFYMFIYNIIAQYHMGDVKEILEKKYKNRYGKKFYVDGMLSEAEVKIHFDQDSEEYKTAMKQAIAVKRSIRAFLGCVVIFSLLVLMTFIRDFLRAT</sequence>
<keyword evidence="1" id="KW-0472">Membrane</keyword>
<evidence type="ECO:0000256" key="1">
    <source>
        <dbReference type="SAM" id="Phobius"/>
    </source>
</evidence>
<dbReference type="AlphaFoldDB" id="A0A8J7FLA1"/>
<gene>
    <name evidence="2" type="ORF">IOQ59_13610</name>
</gene>
<dbReference type="EMBL" id="JADEYS010000013">
    <property type="protein sequence ID" value="MBE9398293.1"/>
    <property type="molecule type" value="Genomic_DNA"/>
</dbReference>
<dbReference type="Proteomes" id="UP000640333">
    <property type="component" value="Unassembled WGS sequence"/>
</dbReference>
<evidence type="ECO:0000313" key="3">
    <source>
        <dbReference type="Proteomes" id="UP000640333"/>
    </source>
</evidence>
<protein>
    <submittedName>
        <fullName evidence="2">Uncharacterized protein</fullName>
    </submittedName>
</protein>
<feature type="transmembrane region" description="Helical" evidence="1">
    <location>
        <begin position="6"/>
        <end position="29"/>
    </location>
</feature>
<proteinExistence type="predicted"/>
<evidence type="ECO:0000313" key="2">
    <source>
        <dbReference type="EMBL" id="MBE9398293.1"/>
    </source>
</evidence>
<name>A0A8J7FLA1_9GAMM</name>
<keyword evidence="3" id="KW-1185">Reference proteome</keyword>
<comment type="caution">
    <text evidence="2">The sequence shown here is derived from an EMBL/GenBank/DDBJ whole genome shotgun (WGS) entry which is preliminary data.</text>
</comment>
<dbReference type="RefSeq" id="WP_193953918.1">
    <property type="nucleotide sequence ID" value="NZ_JADEYS010000013.1"/>
</dbReference>